<comment type="caution">
    <text evidence="6">The sequence shown here is derived from an EMBL/GenBank/DDBJ whole genome shotgun (WGS) entry which is preliminary data.</text>
</comment>
<evidence type="ECO:0000256" key="4">
    <source>
        <dbReference type="ARBA" id="ARBA00023002"/>
    </source>
</evidence>
<dbReference type="PANTHER" id="PTHR21256:SF14">
    <property type="entry name" value="HISTIDINOL DEHYDROGENASE"/>
    <property type="match status" value="1"/>
</dbReference>
<evidence type="ECO:0008006" key="8">
    <source>
        <dbReference type="Google" id="ProtNLM"/>
    </source>
</evidence>
<dbReference type="GO" id="GO:0051287">
    <property type="term" value="F:NAD binding"/>
    <property type="evidence" value="ECO:0007669"/>
    <property type="project" value="InterPro"/>
</dbReference>
<evidence type="ECO:0000256" key="1">
    <source>
        <dbReference type="ARBA" id="ARBA00001947"/>
    </source>
</evidence>
<feature type="region of interest" description="Disordered" evidence="5">
    <location>
        <begin position="1"/>
        <end position="21"/>
    </location>
</feature>
<name>A0A4D4MHI9_STRAX</name>
<comment type="cofactor">
    <cofactor evidence="1">
        <name>Zn(2+)</name>
        <dbReference type="ChEBI" id="CHEBI:29105"/>
    </cofactor>
</comment>
<reference evidence="6 7" key="1">
    <citation type="submission" date="2019-04" db="EMBL/GenBank/DDBJ databases">
        <title>Draft genome sequences of Streptomyces avermitilis ATCC 31267.</title>
        <authorList>
            <person name="Komaki H."/>
            <person name="Tamura T."/>
            <person name="Hosoyama A."/>
        </authorList>
    </citation>
    <scope>NUCLEOTIDE SEQUENCE [LARGE SCALE GENOMIC DNA]</scope>
    <source>
        <strain evidence="6 7">ATCC 31267</strain>
    </source>
</reference>
<keyword evidence="4" id="KW-0560">Oxidoreductase</keyword>
<dbReference type="InterPro" id="IPR016161">
    <property type="entry name" value="Ald_DH/histidinol_DH"/>
</dbReference>
<dbReference type="Pfam" id="PF00815">
    <property type="entry name" value="Histidinol_dh"/>
    <property type="match status" value="1"/>
</dbReference>
<dbReference type="Proteomes" id="UP000299211">
    <property type="component" value="Unassembled WGS sequence"/>
</dbReference>
<dbReference type="GO" id="GO:0046872">
    <property type="term" value="F:metal ion binding"/>
    <property type="evidence" value="ECO:0007669"/>
    <property type="project" value="UniProtKB-KW"/>
</dbReference>
<evidence type="ECO:0000313" key="7">
    <source>
        <dbReference type="Proteomes" id="UP000299211"/>
    </source>
</evidence>
<keyword evidence="2" id="KW-0479">Metal-binding</keyword>
<protein>
    <recommendedName>
        <fullName evidence="8">Histidinol dehydrogenase</fullName>
    </recommendedName>
</protein>
<dbReference type="EMBL" id="BJHY01000001">
    <property type="protein sequence ID" value="GDY71276.1"/>
    <property type="molecule type" value="Genomic_DNA"/>
</dbReference>
<dbReference type="InterPro" id="IPR012131">
    <property type="entry name" value="Hstdl_DH"/>
</dbReference>
<dbReference type="SUPFAM" id="SSF53720">
    <property type="entry name" value="ALDH-like"/>
    <property type="match status" value="1"/>
</dbReference>
<dbReference type="Gene3D" id="3.40.50.1980">
    <property type="entry name" value="Nitrogenase molybdenum iron protein domain"/>
    <property type="match status" value="1"/>
</dbReference>
<evidence type="ECO:0000256" key="3">
    <source>
        <dbReference type="ARBA" id="ARBA00022833"/>
    </source>
</evidence>
<dbReference type="GO" id="GO:0005829">
    <property type="term" value="C:cytosol"/>
    <property type="evidence" value="ECO:0007669"/>
    <property type="project" value="TreeGrafter"/>
</dbReference>
<evidence type="ECO:0000256" key="5">
    <source>
        <dbReference type="SAM" id="MobiDB-lite"/>
    </source>
</evidence>
<dbReference type="AlphaFoldDB" id="A0A4D4MHI9"/>
<dbReference type="GO" id="GO:0000105">
    <property type="term" value="P:L-histidine biosynthetic process"/>
    <property type="evidence" value="ECO:0007669"/>
    <property type="project" value="TreeGrafter"/>
</dbReference>
<proteinExistence type="predicted"/>
<dbReference type="GO" id="GO:0004399">
    <property type="term" value="F:histidinol dehydrogenase activity"/>
    <property type="evidence" value="ECO:0007669"/>
    <property type="project" value="TreeGrafter"/>
</dbReference>
<sequence>MSRTIKAATTSSTAPSGNDTVGQTVRELIADVRNRGDEAVRELSARFDRWEPESFRLGNEQLAEIIGTLDPQVIEDIKTVQANVRRFAEAQRESMSEIEIETARACSSVTATCRSSPSVPTSLAAATR</sequence>
<organism evidence="6 7">
    <name type="scientific">Streptomyces avermitilis</name>
    <dbReference type="NCBI Taxonomy" id="33903"/>
    <lineage>
        <taxon>Bacteria</taxon>
        <taxon>Bacillati</taxon>
        <taxon>Actinomycetota</taxon>
        <taxon>Actinomycetes</taxon>
        <taxon>Kitasatosporales</taxon>
        <taxon>Streptomycetaceae</taxon>
        <taxon>Streptomyces</taxon>
    </lineage>
</organism>
<accession>A0A4D4MHI9</accession>
<keyword evidence="3" id="KW-0862">Zinc</keyword>
<evidence type="ECO:0000313" key="6">
    <source>
        <dbReference type="EMBL" id="GDY71276.1"/>
    </source>
</evidence>
<dbReference type="PANTHER" id="PTHR21256">
    <property type="entry name" value="HISTIDINOL DEHYDROGENASE HDH"/>
    <property type="match status" value="1"/>
</dbReference>
<gene>
    <name evidence="6" type="ORF">SAV31267_007610</name>
</gene>
<evidence type="ECO:0000256" key="2">
    <source>
        <dbReference type="ARBA" id="ARBA00022723"/>
    </source>
</evidence>